<evidence type="ECO:0000313" key="2">
    <source>
        <dbReference type="Proteomes" id="UP001146019"/>
    </source>
</evidence>
<evidence type="ECO:0000313" key="1">
    <source>
        <dbReference type="EMBL" id="MCX5466815.1"/>
    </source>
</evidence>
<reference evidence="1" key="1">
    <citation type="submission" date="2022-11" db="EMBL/GenBank/DDBJ databases">
        <title>Biodiversity and phylogenetic relationships of bacteria.</title>
        <authorList>
            <person name="Machado R.A.R."/>
            <person name="Bhat A."/>
            <person name="Loulou A."/>
            <person name="Kallel S."/>
        </authorList>
    </citation>
    <scope>NUCLEOTIDE SEQUENCE</scope>
    <source>
        <strain evidence="1">A-IN1</strain>
    </source>
</reference>
<keyword evidence="2" id="KW-1185">Reference proteome</keyword>
<sequence>MSCLNQWSNGAMCGLCGLMGEQQDWTDSLRTDLPRRRERLRKIRLLNYITAPYRLSITDFQGVNYLIQTPTGKHSIANGLDQLWNEIQQLTGQKIDVLDPRLLSHLEAL</sequence>
<dbReference type="EMBL" id="JAPKMY010000001">
    <property type="protein sequence ID" value="MCX5466815.1"/>
    <property type="molecule type" value="Genomic_DNA"/>
</dbReference>
<dbReference type="RefSeq" id="WP_266129252.1">
    <property type="nucleotide sequence ID" value="NZ_JAPKMY010000001.1"/>
</dbReference>
<dbReference type="Proteomes" id="UP001146019">
    <property type="component" value="Unassembled WGS sequence"/>
</dbReference>
<accession>A0A9X3DQS5</accession>
<name>A0A9X3DQS5_9GAMM</name>
<comment type="caution">
    <text evidence="1">The sequence shown here is derived from an EMBL/GenBank/DDBJ whole genome shotgun (WGS) entry which is preliminary data.</text>
</comment>
<dbReference type="AlphaFoldDB" id="A0A9X3DQS5"/>
<organism evidence="1 2">
    <name type="scientific">Acinetobacter nematophilus</name>
    <dbReference type="NCBI Taxonomy" id="2994642"/>
    <lineage>
        <taxon>Bacteria</taxon>
        <taxon>Pseudomonadati</taxon>
        <taxon>Pseudomonadota</taxon>
        <taxon>Gammaproteobacteria</taxon>
        <taxon>Moraxellales</taxon>
        <taxon>Moraxellaceae</taxon>
        <taxon>Acinetobacter</taxon>
    </lineage>
</organism>
<proteinExistence type="predicted"/>
<protein>
    <submittedName>
        <fullName evidence="1">Uncharacterized protein</fullName>
    </submittedName>
</protein>
<gene>
    <name evidence="1" type="ORF">OSH00_03565</name>
</gene>